<dbReference type="PANTHER" id="PTHR11315:SF10">
    <property type="entry name" value="FOLATE GAMMA-GLUTAMYL HYDROLASE"/>
    <property type="match status" value="1"/>
</dbReference>
<dbReference type="KEGG" id="lcm:102357327"/>
<feature type="signal peptide" evidence="8">
    <location>
        <begin position="1"/>
        <end position="22"/>
    </location>
</feature>
<dbReference type="PROSITE" id="PS51275">
    <property type="entry name" value="PEPTIDASE_C26_GGH"/>
    <property type="match status" value="1"/>
</dbReference>
<dbReference type="PANTHER" id="PTHR11315">
    <property type="entry name" value="PROTEASE FAMILY C26 GAMMA-GLUTAMYL HYDROLASE"/>
    <property type="match status" value="1"/>
</dbReference>
<reference evidence="10" key="1">
    <citation type="submission" date="2011-08" db="EMBL/GenBank/DDBJ databases">
        <title>The draft genome of Latimeria chalumnae.</title>
        <authorList>
            <person name="Di Palma F."/>
            <person name="Alfoldi J."/>
            <person name="Johnson J."/>
            <person name="Berlin A."/>
            <person name="Gnerre S."/>
            <person name="Jaffe D."/>
            <person name="MacCallum I."/>
            <person name="Young S."/>
            <person name="Walker B.J."/>
            <person name="Lander E."/>
            <person name="Lindblad-Toh K."/>
        </authorList>
    </citation>
    <scope>NUCLEOTIDE SEQUENCE [LARGE SCALE GENOMIC DNA]</scope>
    <source>
        <strain evidence="10">Wild caught</strain>
    </source>
</reference>
<comment type="subcellular location">
    <subcellularLocation>
        <location evidence="1">Secreted</location>
        <location evidence="1">Extracellular space</location>
    </subcellularLocation>
</comment>
<dbReference type="Ensembl" id="ENSLACT00000002483.2">
    <property type="protein sequence ID" value="ENSLACP00000002463.2"/>
    <property type="gene ID" value="ENSLACG00000002199.2"/>
</dbReference>
<evidence type="ECO:0000256" key="8">
    <source>
        <dbReference type="SAM" id="SignalP"/>
    </source>
</evidence>
<dbReference type="Bgee" id="ENSLACG00000002199">
    <property type="expression patterns" value="Expressed in muscle tissue and 6 other cell types or tissues"/>
</dbReference>
<organism evidence="9 10">
    <name type="scientific">Latimeria chalumnae</name>
    <name type="common">Coelacanth</name>
    <dbReference type="NCBI Taxonomy" id="7897"/>
    <lineage>
        <taxon>Eukaryota</taxon>
        <taxon>Metazoa</taxon>
        <taxon>Chordata</taxon>
        <taxon>Craniata</taxon>
        <taxon>Vertebrata</taxon>
        <taxon>Euteleostomi</taxon>
        <taxon>Coelacanthiformes</taxon>
        <taxon>Coelacanthidae</taxon>
        <taxon>Latimeria</taxon>
    </lineage>
</organism>
<evidence type="ECO:0000256" key="5">
    <source>
        <dbReference type="ARBA" id="ARBA00022801"/>
    </source>
</evidence>
<dbReference type="FunFam" id="3.40.50.880:FF:000024">
    <property type="entry name" value="Folate gamma-glutamyl hydrolase"/>
    <property type="match status" value="1"/>
</dbReference>
<dbReference type="AlphaFoldDB" id="H2ZYJ2"/>
<evidence type="ECO:0000256" key="7">
    <source>
        <dbReference type="PROSITE-ProRule" id="PRU00607"/>
    </source>
</evidence>
<dbReference type="RefSeq" id="XP_006012487.1">
    <property type="nucleotide sequence ID" value="XM_006012425.3"/>
</dbReference>
<evidence type="ECO:0000313" key="9">
    <source>
        <dbReference type="Ensembl" id="ENSLACP00000002463.2"/>
    </source>
</evidence>
<dbReference type="HOGENOM" id="CLU_058704_1_1_1"/>
<dbReference type="GO" id="GO:0034722">
    <property type="term" value="F:gamma-glutamyl-peptidase activity"/>
    <property type="evidence" value="ECO:0007669"/>
    <property type="project" value="UniProtKB-UniRule"/>
</dbReference>
<dbReference type="SUPFAM" id="SSF52317">
    <property type="entry name" value="Class I glutamine amidotransferase-like"/>
    <property type="match status" value="1"/>
</dbReference>
<gene>
    <name evidence="9" type="primary">ZGC:171566</name>
    <name evidence="9" type="synonym">GGH</name>
</gene>
<proteinExistence type="inferred from homology"/>
<dbReference type="EC" id="3.4.19.9" evidence="7"/>
<evidence type="ECO:0000256" key="6">
    <source>
        <dbReference type="PIRSR" id="PIRSR615527-1"/>
    </source>
</evidence>
<name>H2ZYJ2_LATCH</name>
<dbReference type="EMBL" id="AFYH01243312">
    <property type="status" value="NOT_ANNOTATED_CDS"/>
    <property type="molecule type" value="Genomic_DNA"/>
</dbReference>
<dbReference type="GO" id="GO:0005773">
    <property type="term" value="C:vacuole"/>
    <property type="evidence" value="ECO:0007669"/>
    <property type="project" value="TreeGrafter"/>
</dbReference>
<dbReference type="OMA" id="CHEDIDH"/>
<sequence length="314" mass="35920">MVLKCFVFSLSTFLFFFLSSSANNETLNYRPIIGIPAQGKPPSFNFTGETYLAASYVKFVESAGGRVVPVKMHLSYEEYENLFHSINGVLLPGGGVHLNDSEYARVSKIFYNLALKANDKGDYFPMLGICLGFEELSFLTGGKNVLIKTKTNGLALPLNFTIATNKSKMFKGLSKELLKILTTENVTSNFHRWSLSVETFRKNEKLHKFYKILTTNTDGKIEFISSMEAYRYPVYAVQWHPEKNPFEWIVKRGMVHTPQAIKVSFYMADFFINEARKNVHKFSSEAEEDKALIYNYAPVYSGDRFPFEQVYIFD</sequence>
<dbReference type="InterPro" id="IPR011697">
    <property type="entry name" value="Peptidase_C26"/>
</dbReference>
<dbReference type="GO" id="GO:0046900">
    <property type="term" value="P:tetrahydrofolylpolyglutamate metabolic process"/>
    <property type="evidence" value="ECO:0007669"/>
    <property type="project" value="TreeGrafter"/>
</dbReference>
<comment type="catalytic activity">
    <reaction evidence="7">
        <text>(6S)-5,6,7,8-tetrahydrofolyl-(gamma-L-Glu)(n) + (n-1) H2O = (6S)-5,6,7,8-tetrahydrofolate + (n-1) L-glutamate</text>
        <dbReference type="Rhea" id="RHEA:56784"/>
        <dbReference type="Rhea" id="RHEA-COMP:14738"/>
        <dbReference type="ChEBI" id="CHEBI:15377"/>
        <dbReference type="ChEBI" id="CHEBI:29985"/>
        <dbReference type="ChEBI" id="CHEBI:57453"/>
        <dbReference type="ChEBI" id="CHEBI:141005"/>
        <dbReference type="EC" id="3.4.19.9"/>
    </reaction>
</comment>
<reference evidence="9" key="3">
    <citation type="submission" date="2025-09" db="UniProtKB">
        <authorList>
            <consortium name="Ensembl"/>
        </authorList>
    </citation>
    <scope>IDENTIFICATION</scope>
</reference>
<reference evidence="9" key="2">
    <citation type="submission" date="2025-08" db="UniProtKB">
        <authorList>
            <consortium name="Ensembl"/>
        </authorList>
    </citation>
    <scope>IDENTIFICATION</scope>
</reference>
<dbReference type="MEROPS" id="C26.001"/>
<feature type="active site" description="Nucleophile" evidence="6 7">
    <location>
        <position position="130"/>
    </location>
</feature>
<dbReference type="GeneID" id="102357327"/>
<dbReference type="Pfam" id="PF07722">
    <property type="entry name" value="Peptidase_C26"/>
    <property type="match status" value="1"/>
</dbReference>
<evidence type="ECO:0000256" key="1">
    <source>
        <dbReference type="ARBA" id="ARBA00004239"/>
    </source>
</evidence>
<evidence type="ECO:0000256" key="4">
    <source>
        <dbReference type="ARBA" id="ARBA00022729"/>
    </source>
</evidence>
<dbReference type="InterPro" id="IPR029062">
    <property type="entry name" value="Class_I_gatase-like"/>
</dbReference>
<evidence type="ECO:0000313" key="10">
    <source>
        <dbReference type="Proteomes" id="UP000008672"/>
    </source>
</evidence>
<keyword evidence="3" id="KW-0964">Secreted</keyword>
<feature type="active site" description="Proton donor" evidence="6">
    <location>
        <position position="240"/>
    </location>
</feature>
<dbReference type="PROSITE" id="PS51273">
    <property type="entry name" value="GATASE_TYPE_1"/>
    <property type="match status" value="1"/>
</dbReference>
<evidence type="ECO:0000256" key="2">
    <source>
        <dbReference type="ARBA" id="ARBA00011083"/>
    </source>
</evidence>
<dbReference type="STRING" id="7897.ENSLACP00000002463"/>
<feature type="chain" id="PRO_5003579721" description="folate gamma-glutamyl hydrolase" evidence="8">
    <location>
        <begin position="23"/>
        <end position="314"/>
    </location>
</feature>
<keyword evidence="5 7" id="KW-0378">Hydrolase</keyword>
<evidence type="ECO:0000256" key="3">
    <source>
        <dbReference type="ARBA" id="ARBA00022525"/>
    </source>
</evidence>
<comment type="similarity">
    <text evidence="2">Belongs to the peptidase C26 family.</text>
</comment>
<dbReference type="Gene3D" id="3.40.50.880">
    <property type="match status" value="1"/>
</dbReference>
<keyword evidence="10" id="KW-1185">Reference proteome</keyword>
<dbReference type="InterPro" id="IPR015527">
    <property type="entry name" value="Pept_C26_g-glut_hydrolase"/>
</dbReference>
<dbReference type="Proteomes" id="UP000008672">
    <property type="component" value="Unassembled WGS sequence"/>
</dbReference>
<dbReference type="GO" id="GO:0005576">
    <property type="term" value="C:extracellular region"/>
    <property type="evidence" value="ECO:0007669"/>
    <property type="project" value="UniProtKB-SubCell"/>
</dbReference>
<dbReference type="EMBL" id="AFYH01243311">
    <property type="status" value="NOT_ANNOTATED_CDS"/>
    <property type="molecule type" value="Genomic_DNA"/>
</dbReference>
<feature type="active site" evidence="7">
    <location>
        <position position="240"/>
    </location>
</feature>
<accession>H2ZYJ2</accession>
<protein>
    <recommendedName>
        <fullName evidence="7">folate gamma-glutamyl hydrolase</fullName>
        <ecNumber evidence="7">3.4.19.9</ecNumber>
    </recommendedName>
</protein>
<dbReference type="GeneTree" id="ENSGT00490000043388"/>
<dbReference type="eggNOG" id="KOG1559">
    <property type="taxonomic scope" value="Eukaryota"/>
</dbReference>
<dbReference type="InParanoid" id="H2ZYJ2"/>
<keyword evidence="4 8" id="KW-0732">Signal</keyword>
<dbReference type="EMBL" id="AFYH01243310">
    <property type="status" value="NOT_ANNOTATED_CDS"/>
    <property type="molecule type" value="Genomic_DNA"/>
</dbReference>
<dbReference type="OrthoDB" id="64220at2759"/>